<protein>
    <recommendedName>
        <fullName evidence="6">MYND-type domain-containing protein</fullName>
    </recommendedName>
</protein>
<dbReference type="Gene3D" id="6.10.140.2220">
    <property type="match status" value="1"/>
</dbReference>
<feature type="region of interest" description="Disordered" evidence="5">
    <location>
        <begin position="139"/>
        <end position="170"/>
    </location>
</feature>
<proteinExistence type="predicted"/>
<keyword evidence="2 4" id="KW-0863">Zinc-finger</keyword>
<reference evidence="7 8" key="1">
    <citation type="journal article" date="2011" name="Science">
        <title>The ecoresponsive genome of Daphnia pulex.</title>
        <authorList>
            <person name="Colbourne J.K."/>
            <person name="Pfrender M.E."/>
            <person name="Gilbert D."/>
            <person name="Thomas W.K."/>
            <person name="Tucker A."/>
            <person name="Oakley T.H."/>
            <person name="Tokishita S."/>
            <person name="Aerts A."/>
            <person name="Arnold G.J."/>
            <person name="Basu M.K."/>
            <person name="Bauer D.J."/>
            <person name="Caceres C.E."/>
            <person name="Carmel L."/>
            <person name="Casola C."/>
            <person name="Choi J.H."/>
            <person name="Detter J.C."/>
            <person name="Dong Q."/>
            <person name="Dusheyko S."/>
            <person name="Eads B.D."/>
            <person name="Frohlich T."/>
            <person name="Geiler-Samerotte K.A."/>
            <person name="Gerlach D."/>
            <person name="Hatcher P."/>
            <person name="Jogdeo S."/>
            <person name="Krijgsveld J."/>
            <person name="Kriventseva E.V."/>
            <person name="Kultz D."/>
            <person name="Laforsch C."/>
            <person name="Lindquist E."/>
            <person name="Lopez J."/>
            <person name="Manak J.R."/>
            <person name="Muller J."/>
            <person name="Pangilinan J."/>
            <person name="Patwardhan R.P."/>
            <person name="Pitluck S."/>
            <person name="Pritham E.J."/>
            <person name="Rechtsteiner A."/>
            <person name="Rho M."/>
            <person name="Rogozin I.B."/>
            <person name="Sakarya O."/>
            <person name="Salamov A."/>
            <person name="Schaack S."/>
            <person name="Shapiro H."/>
            <person name="Shiga Y."/>
            <person name="Skalitzky C."/>
            <person name="Smith Z."/>
            <person name="Souvorov A."/>
            <person name="Sung W."/>
            <person name="Tang Z."/>
            <person name="Tsuchiya D."/>
            <person name="Tu H."/>
            <person name="Vos H."/>
            <person name="Wang M."/>
            <person name="Wolf Y.I."/>
            <person name="Yamagata H."/>
            <person name="Yamada T."/>
            <person name="Ye Y."/>
            <person name="Shaw J.R."/>
            <person name="Andrews J."/>
            <person name="Crease T.J."/>
            <person name="Tang H."/>
            <person name="Lucas S.M."/>
            <person name="Robertson H.M."/>
            <person name="Bork P."/>
            <person name="Koonin E.V."/>
            <person name="Zdobnov E.M."/>
            <person name="Grigoriev I.V."/>
            <person name="Lynch M."/>
            <person name="Boore J.L."/>
        </authorList>
    </citation>
    <scope>NUCLEOTIDE SEQUENCE [LARGE SCALE GENOMIC DNA]</scope>
</reference>
<feature type="region of interest" description="Disordered" evidence="5">
    <location>
        <begin position="255"/>
        <end position="326"/>
    </location>
</feature>
<dbReference type="STRING" id="6669.E9I3S9"/>
<feature type="domain" description="MYND-type" evidence="6">
    <location>
        <begin position="19"/>
        <end position="55"/>
    </location>
</feature>
<gene>
    <name evidence="7" type="ORF">DAPPUDRAFT_273988</name>
</gene>
<feature type="compositionally biased region" description="Polar residues" evidence="5">
    <location>
        <begin position="139"/>
        <end position="148"/>
    </location>
</feature>
<dbReference type="GO" id="GO:0008270">
    <property type="term" value="F:zinc ion binding"/>
    <property type="evidence" value="ECO:0007669"/>
    <property type="project" value="UniProtKB-KW"/>
</dbReference>
<keyword evidence="8" id="KW-1185">Reference proteome</keyword>
<keyword evidence="1" id="KW-0479">Metal-binding</keyword>
<sequence>MISWDLAESPANGLSSKVCAVCRSKASQICGGCGEISYCSKEHQKQHWATHKSQCKPYKIVFDQKYGSNYNSNRMVEFQQQGQNIPTLAPPFVPNEIKPHQPAIWNPYENGITKSIPPAVLLEKPSAASNDDLTYQTKEIPDQQTAQNVPEERKSHLPPPDKYNNWKGSPLSMEFDQVTGNWVDRKKEMCGVNLGPGHNHQSQRKMRQLLQELATKKMDNLEANRLAGLLSPAECKEKIEAVRVILLESAKIPSLEDPASTESPANTGAYGTTIPLSQKDPLPVPPKLDDNRLMVDSHLPITKTDPGEKKVIELAPRTPLPTSRPP</sequence>
<dbReference type="PROSITE" id="PS50865">
    <property type="entry name" value="ZF_MYND_2"/>
    <property type="match status" value="1"/>
</dbReference>
<dbReference type="InParanoid" id="E9I3S9"/>
<evidence type="ECO:0000313" key="8">
    <source>
        <dbReference type="Proteomes" id="UP000000305"/>
    </source>
</evidence>
<dbReference type="PROSITE" id="PS01360">
    <property type="entry name" value="ZF_MYND_1"/>
    <property type="match status" value="1"/>
</dbReference>
<dbReference type="HOGENOM" id="CLU_854103_0_0_1"/>
<dbReference type="SUPFAM" id="SSF144232">
    <property type="entry name" value="HIT/MYND zinc finger-like"/>
    <property type="match status" value="1"/>
</dbReference>
<evidence type="ECO:0000256" key="4">
    <source>
        <dbReference type="PROSITE-ProRule" id="PRU00134"/>
    </source>
</evidence>
<evidence type="ECO:0000256" key="2">
    <source>
        <dbReference type="ARBA" id="ARBA00022771"/>
    </source>
</evidence>
<dbReference type="Pfam" id="PF01753">
    <property type="entry name" value="zf-MYND"/>
    <property type="match status" value="1"/>
</dbReference>
<organism evidence="7 8">
    <name type="scientific">Daphnia pulex</name>
    <name type="common">Water flea</name>
    <dbReference type="NCBI Taxonomy" id="6669"/>
    <lineage>
        <taxon>Eukaryota</taxon>
        <taxon>Metazoa</taxon>
        <taxon>Ecdysozoa</taxon>
        <taxon>Arthropoda</taxon>
        <taxon>Crustacea</taxon>
        <taxon>Branchiopoda</taxon>
        <taxon>Diplostraca</taxon>
        <taxon>Cladocera</taxon>
        <taxon>Anomopoda</taxon>
        <taxon>Daphniidae</taxon>
        <taxon>Daphnia</taxon>
    </lineage>
</organism>
<feature type="compositionally biased region" description="Polar residues" evidence="5">
    <location>
        <begin position="260"/>
        <end position="276"/>
    </location>
</feature>
<evidence type="ECO:0000256" key="3">
    <source>
        <dbReference type="ARBA" id="ARBA00022833"/>
    </source>
</evidence>
<dbReference type="AlphaFoldDB" id="E9I3S9"/>
<dbReference type="Proteomes" id="UP000000305">
    <property type="component" value="Unassembled WGS sequence"/>
</dbReference>
<evidence type="ECO:0000256" key="5">
    <source>
        <dbReference type="SAM" id="MobiDB-lite"/>
    </source>
</evidence>
<accession>E9I3S9</accession>
<dbReference type="InterPro" id="IPR002893">
    <property type="entry name" value="Znf_MYND"/>
</dbReference>
<evidence type="ECO:0000313" key="7">
    <source>
        <dbReference type="EMBL" id="EFX61351.1"/>
    </source>
</evidence>
<keyword evidence="3" id="KW-0862">Zinc</keyword>
<name>E9I3S9_DAPPU</name>
<feature type="non-terminal residue" evidence="7">
    <location>
        <position position="1"/>
    </location>
</feature>
<dbReference type="PhylomeDB" id="E9I3S9"/>
<dbReference type="eggNOG" id="KOG2084">
    <property type="taxonomic scope" value="Eukaryota"/>
</dbReference>
<dbReference type="KEGG" id="dpx:DAPPUDRAFT_273988"/>
<dbReference type="EMBL" id="GL734726">
    <property type="protein sequence ID" value="EFX61351.1"/>
    <property type="molecule type" value="Genomic_DNA"/>
</dbReference>
<evidence type="ECO:0000256" key="1">
    <source>
        <dbReference type="ARBA" id="ARBA00022723"/>
    </source>
</evidence>
<evidence type="ECO:0000259" key="6">
    <source>
        <dbReference type="PROSITE" id="PS50865"/>
    </source>
</evidence>